<keyword evidence="1" id="KW-1133">Transmembrane helix</keyword>
<dbReference type="Proteomes" id="UP000525987">
    <property type="component" value="Unassembled WGS sequence"/>
</dbReference>
<accession>A0A7W5BY10</accession>
<organism evidence="2 3">
    <name type="scientific">Halomonas organivorans</name>
    <dbReference type="NCBI Taxonomy" id="257772"/>
    <lineage>
        <taxon>Bacteria</taxon>
        <taxon>Pseudomonadati</taxon>
        <taxon>Pseudomonadota</taxon>
        <taxon>Gammaproteobacteria</taxon>
        <taxon>Oceanospirillales</taxon>
        <taxon>Halomonadaceae</taxon>
        <taxon>Halomonas</taxon>
    </lineage>
</organism>
<dbReference type="EMBL" id="JACHXM010000008">
    <property type="protein sequence ID" value="MBB3141252.1"/>
    <property type="molecule type" value="Genomic_DNA"/>
</dbReference>
<keyword evidence="1" id="KW-0472">Membrane</keyword>
<reference evidence="2 3" key="1">
    <citation type="submission" date="2020-08" db="EMBL/GenBank/DDBJ databases">
        <title>Genomic Encyclopedia of Type Strains, Phase III (KMG-III): the genomes of soil and plant-associated and newly described type strains.</title>
        <authorList>
            <person name="Whitman W."/>
        </authorList>
    </citation>
    <scope>NUCLEOTIDE SEQUENCE [LARGE SCALE GENOMIC DNA]</scope>
    <source>
        <strain evidence="2 3">CECT 5995</strain>
    </source>
</reference>
<evidence type="ECO:0000313" key="3">
    <source>
        <dbReference type="Proteomes" id="UP000525987"/>
    </source>
</evidence>
<protein>
    <submittedName>
        <fullName evidence="2">Uncharacterized protein</fullName>
    </submittedName>
</protein>
<sequence>MISEYPEITELFFWLGLISISPMLFKLSRAATRHFINSRISGTTLIVSIKEEDGEEHKTAIKLDSNSPIVEQLTSLKKGAQNE</sequence>
<dbReference type="RefSeq" id="WP_183387636.1">
    <property type="nucleotide sequence ID" value="NZ_JACHXM010000008.1"/>
</dbReference>
<name>A0A7W5BY10_9GAMM</name>
<gene>
    <name evidence="2" type="ORF">FHR96_002129</name>
</gene>
<feature type="transmembrane region" description="Helical" evidence="1">
    <location>
        <begin position="12"/>
        <end position="31"/>
    </location>
</feature>
<keyword evidence="3" id="KW-1185">Reference proteome</keyword>
<dbReference type="AlphaFoldDB" id="A0A7W5BY10"/>
<evidence type="ECO:0000313" key="2">
    <source>
        <dbReference type="EMBL" id="MBB3141252.1"/>
    </source>
</evidence>
<evidence type="ECO:0000256" key="1">
    <source>
        <dbReference type="SAM" id="Phobius"/>
    </source>
</evidence>
<proteinExistence type="predicted"/>
<keyword evidence="1" id="KW-0812">Transmembrane</keyword>
<comment type="caution">
    <text evidence="2">The sequence shown here is derived from an EMBL/GenBank/DDBJ whole genome shotgun (WGS) entry which is preliminary data.</text>
</comment>